<evidence type="ECO:0000256" key="1">
    <source>
        <dbReference type="ARBA" id="ARBA00004123"/>
    </source>
</evidence>
<protein>
    <recommendedName>
        <fullName evidence="8">BHLH domain-containing protein</fullName>
    </recommendedName>
</protein>
<feature type="region of interest" description="Disordered" evidence="7">
    <location>
        <begin position="125"/>
        <end position="146"/>
    </location>
</feature>
<dbReference type="PANTHER" id="PTHR13935">
    <property type="entry name" value="ACHAETE-SCUTE TRANSCRIPTION FACTOR-RELATED"/>
    <property type="match status" value="1"/>
</dbReference>
<dbReference type="InterPro" id="IPR036638">
    <property type="entry name" value="HLH_DNA-bd_sf"/>
</dbReference>
<dbReference type="GO" id="GO:0000981">
    <property type="term" value="F:DNA-binding transcription factor activity, RNA polymerase II-specific"/>
    <property type="evidence" value="ECO:0007669"/>
    <property type="project" value="TreeGrafter"/>
</dbReference>
<keyword evidence="10" id="KW-1185">Reference proteome</keyword>
<evidence type="ECO:0000256" key="4">
    <source>
        <dbReference type="ARBA" id="ARBA00023125"/>
    </source>
</evidence>
<dbReference type="Proteomes" id="UP000188268">
    <property type="component" value="Unassembled WGS sequence"/>
</dbReference>
<evidence type="ECO:0000259" key="8">
    <source>
        <dbReference type="PROSITE" id="PS50888"/>
    </source>
</evidence>
<comment type="caution">
    <text evidence="9">The sequence shown here is derived from an EMBL/GenBank/DDBJ whole genome shotgun (WGS) entry which is preliminary data.</text>
</comment>
<organism evidence="9 10">
    <name type="scientific">Corchorus capsularis</name>
    <name type="common">Jute</name>
    <dbReference type="NCBI Taxonomy" id="210143"/>
    <lineage>
        <taxon>Eukaryota</taxon>
        <taxon>Viridiplantae</taxon>
        <taxon>Streptophyta</taxon>
        <taxon>Embryophyta</taxon>
        <taxon>Tracheophyta</taxon>
        <taxon>Spermatophyta</taxon>
        <taxon>Magnoliopsida</taxon>
        <taxon>eudicotyledons</taxon>
        <taxon>Gunneridae</taxon>
        <taxon>Pentapetalae</taxon>
        <taxon>rosids</taxon>
        <taxon>malvids</taxon>
        <taxon>Malvales</taxon>
        <taxon>Malvaceae</taxon>
        <taxon>Grewioideae</taxon>
        <taxon>Apeibeae</taxon>
        <taxon>Corchorus</taxon>
    </lineage>
</organism>
<dbReference type="InterPro" id="IPR015660">
    <property type="entry name" value="MASH1/Ascl1a-like"/>
</dbReference>
<dbReference type="STRING" id="210143.A0A1R3J4E2"/>
<sequence length="225" mass="25393">MISLIPNSSDHQDAINVLISNISHIRNDSRQLRRKAAIAFGVNDIDDGKLNNNKRKKIIHRDIERQRRQEMAKLYETLRSLLPVEYLKGKRSLPDHMNEAVNYIKHLQKKMLKLSEKRDELKKLSSNSYGSSSSALEISQDSNSKGSSIMVRPCLAGVEVVISTSFQLSSVLQLIVAEGLSVLTCISTKVNTERLIHTIVSEVNDGRSIELCELQQKLRNISPFI</sequence>
<dbReference type="GO" id="GO:0090575">
    <property type="term" value="C:RNA polymerase II transcription regulator complex"/>
    <property type="evidence" value="ECO:0007669"/>
    <property type="project" value="TreeGrafter"/>
</dbReference>
<accession>A0A1R3J4E2</accession>
<dbReference type="Pfam" id="PF00010">
    <property type="entry name" value="HLH"/>
    <property type="match status" value="1"/>
</dbReference>
<reference evidence="9 10" key="1">
    <citation type="submission" date="2013-09" db="EMBL/GenBank/DDBJ databases">
        <title>Corchorus capsularis genome sequencing.</title>
        <authorList>
            <person name="Alam M."/>
            <person name="Haque M.S."/>
            <person name="Islam M.S."/>
            <person name="Emdad E.M."/>
            <person name="Islam M.M."/>
            <person name="Ahmed B."/>
            <person name="Halim A."/>
            <person name="Hossen Q.M.M."/>
            <person name="Hossain M.Z."/>
            <person name="Ahmed R."/>
            <person name="Khan M.M."/>
            <person name="Islam R."/>
            <person name="Rashid M.M."/>
            <person name="Khan S.A."/>
            <person name="Rahman M.S."/>
            <person name="Alam M."/>
        </authorList>
    </citation>
    <scope>NUCLEOTIDE SEQUENCE [LARGE SCALE GENOMIC DNA]</scope>
    <source>
        <strain evidence="10">cv. CVL-1</strain>
        <tissue evidence="9">Whole seedling</tissue>
    </source>
</reference>
<proteinExistence type="predicted"/>
<keyword evidence="5" id="KW-0804">Transcription</keyword>
<evidence type="ECO:0000256" key="7">
    <source>
        <dbReference type="SAM" id="MobiDB-lite"/>
    </source>
</evidence>
<keyword evidence="6" id="KW-0539">Nucleus</keyword>
<dbReference type="Gramene" id="OMO89694">
    <property type="protein sequence ID" value="OMO89694"/>
    <property type="gene ID" value="CCACVL1_07698"/>
</dbReference>
<dbReference type="GO" id="GO:0046983">
    <property type="term" value="F:protein dimerization activity"/>
    <property type="evidence" value="ECO:0007669"/>
    <property type="project" value="InterPro"/>
</dbReference>
<dbReference type="InterPro" id="IPR011598">
    <property type="entry name" value="bHLH_dom"/>
</dbReference>
<evidence type="ECO:0000313" key="9">
    <source>
        <dbReference type="EMBL" id="OMO89694.1"/>
    </source>
</evidence>
<dbReference type="SUPFAM" id="SSF47459">
    <property type="entry name" value="HLH, helix-loop-helix DNA-binding domain"/>
    <property type="match status" value="1"/>
</dbReference>
<feature type="compositionally biased region" description="Polar residues" evidence="7">
    <location>
        <begin position="135"/>
        <end position="146"/>
    </location>
</feature>
<comment type="subcellular location">
    <subcellularLocation>
        <location evidence="1">Nucleus</location>
    </subcellularLocation>
</comment>
<feature type="compositionally biased region" description="Low complexity" evidence="7">
    <location>
        <begin position="125"/>
        <end position="134"/>
    </location>
</feature>
<dbReference type="CDD" id="cd18914">
    <property type="entry name" value="bHLH_AtORG2_like"/>
    <property type="match status" value="1"/>
</dbReference>
<evidence type="ECO:0000256" key="6">
    <source>
        <dbReference type="ARBA" id="ARBA00023242"/>
    </source>
</evidence>
<comment type="subunit">
    <text evidence="2">Homodimer.</text>
</comment>
<keyword evidence="4" id="KW-0238">DNA-binding</keyword>
<evidence type="ECO:0000256" key="3">
    <source>
        <dbReference type="ARBA" id="ARBA00023015"/>
    </source>
</evidence>
<dbReference type="FunFam" id="4.10.280.10:FF:000085">
    <property type="entry name" value="Transcription factor bHLH126"/>
    <property type="match status" value="1"/>
</dbReference>
<evidence type="ECO:0000256" key="2">
    <source>
        <dbReference type="ARBA" id="ARBA00011738"/>
    </source>
</evidence>
<dbReference type="OMA" id="WHLISTH"/>
<dbReference type="PANTHER" id="PTHR13935:SF155">
    <property type="entry name" value="TRANSCRIPTION FACTOR BHLH120-LIKE"/>
    <property type="match status" value="1"/>
</dbReference>
<dbReference type="EMBL" id="AWWV01008630">
    <property type="protein sequence ID" value="OMO89694.1"/>
    <property type="molecule type" value="Genomic_DNA"/>
</dbReference>
<feature type="domain" description="BHLH" evidence="8">
    <location>
        <begin position="55"/>
        <end position="107"/>
    </location>
</feature>
<dbReference type="PROSITE" id="PS50888">
    <property type="entry name" value="BHLH"/>
    <property type="match status" value="1"/>
</dbReference>
<evidence type="ECO:0000256" key="5">
    <source>
        <dbReference type="ARBA" id="ARBA00023163"/>
    </source>
</evidence>
<dbReference type="GO" id="GO:0000977">
    <property type="term" value="F:RNA polymerase II transcription regulatory region sequence-specific DNA binding"/>
    <property type="evidence" value="ECO:0007669"/>
    <property type="project" value="TreeGrafter"/>
</dbReference>
<dbReference type="OrthoDB" id="1935281at2759"/>
<dbReference type="AlphaFoldDB" id="A0A1R3J4E2"/>
<dbReference type="Gene3D" id="4.10.280.10">
    <property type="entry name" value="Helix-loop-helix DNA-binding domain"/>
    <property type="match status" value="1"/>
</dbReference>
<name>A0A1R3J4E2_COCAP</name>
<evidence type="ECO:0000313" key="10">
    <source>
        <dbReference type="Proteomes" id="UP000188268"/>
    </source>
</evidence>
<keyword evidence="3" id="KW-0805">Transcription regulation</keyword>
<gene>
    <name evidence="9" type="ORF">CCACVL1_07698</name>
</gene>